<protein>
    <submittedName>
        <fullName evidence="1">Uncharacterized protein</fullName>
    </submittedName>
</protein>
<proteinExistence type="predicted"/>
<gene>
    <name evidence="1" type="ORF">AEK19_MT0325</name>
</gene>
<dbReference type="AlphaFoldDB" id="A0A1Y0AZP2"/>
<dbReference type="EMBL" id="KY774314">
    <property type="protein sequence ID" value="ART30598.1"/>
    <property type="molecule type" value="Genomic_DNA"/>
</dbReference>
<sequence length="66" mass="7366">MKKGNYKRNLLAPARVVKSSQSSITLTLRVIIQIKLSTSIVSCSKGKQYKAFFTRLLNQSSDSIAF</sequence>
<keyword evidence="1" id="KW-0496">Mitochondrion</keyword>
<accession>A0A1Y0AZP2</accession>
<evidence type="ECO:0000313" key="1">
    <source>
        <dbReference type="EMBL" id="ART30598.1"/>
    </source>
</evidence>
<geneLocation type="mitochondrion" evidence="1"/>
<organism evidence="1">
    <name type="scientific">Utricularia reniformis</name>
    <dbReference type="NCBI Taxonomy" id="192314"/>
    <lineage>
        <taxon>Eukaryota</taxon>
        <taxon>Viridiplantae</taxon>
        <taxon>Streptophyta</taxon>
        <taxon>Embryophyta</taxon>
        <taxon>Tracheophyta</taxon>
        <taxon>Spermatophyta</taxon>
        <taxon>Magnoliopsida</taxon>
        <taxon>eudicotyledons</taxon>
        <taxon>Gunneridae</taxon>
        <taxon>Pentapetalae</taxon>
        <taxon>asterids</taxon>
        <taxon>lamiids</taxon>
        <taxon>Lamiales</taxon>
        <taxon>Lentibulariaceae</taxon>
        <taxon>Utricularia</taxon>
    </lineage>
</organism>
<reference evidence="1" key="1">
    <citation type="submission" date="2017-03" db="EMBL/GenBank/DDBJ databases">
        <title>The mitochondrial genome of the carnivorous plant Utricularia reniformis (Lentibulariaceae): structure, comparative analysis and evolutionary landmarks.</title>
        <authorList>
            <person name="Silva S.R."/>
            <person name="Alvarenga D.O."/>
            <person name="Michael T.P."/>
            <person name="Miranda V.F.O."/>
            <person name="Varani A.M."/>
        </authorList>
    </citation>
    <scope>NUCLEOTIDE SEQUENCE</scope>
</reference>
<name>A0A1Y0AZP2_9LAMI</name>